<organism evidence="2 3">
    <name type="scientific">Naganishia liquefaciens</name>
    <dbReference type="NCBI Taxonomy" id="104408"/>
    <lineage>
        <taxon>Eukaryota</taxon>
        <taxon>Fungi</taxon>
        <taxon>Dikarya</taxon>
        <taxon>Basidiomycota</taxon>
        <taxon>Agaricomycotina</taxon>
        <taxon>Tremellomycetes</taxon>
        <taxon>Filobasidiales</taxon>
        <taxon>Filobasidiaceae</taxon>
        <taxon>Naganishia</taxon>
    </lineage>
</organism>
<gene>
    <name evidence="2" type="ORF">NliqN6_1661</name>
</gene>
<feature type="region of interest" description="Disordered" evidence="1">
    <location>
        <begin position="1"/>
        <end position="65"/>
    </location>
</feature>
<feature type="compositionally biased region" description="Low complexity" evidence="1">
    <location>
        <begin position="53"/>
        <end position="65"/>
    </location>
</feature>
<evidence type="ECO:0000313" key="2">
    <source>
        <dbReference type="EMBL" id="GHJ85259.1"/>
    </source>
</evidence>
<keyword evidence="3" id="KW-1185">Reference proteome</keyword>
<accession>A0A8H3TQS8</accession>
<protein>
    <submittedName>
        <fullName evidence="2">Uncharacterized protein</fullName>
    </submittedName>
</protein>
<feature type="compositionally biased region" description="Polar residues" evidence="1">
    <location>
        <begin position="22"/>
        <end position="35"/>
    </location>
</feature>
<sequence>MSCYSAAIPQQVSHRYTKDGTRSPQGNSRAAASSTDARERRTHRKAQPRHPATITTTTTSTCSSPETQELIWDTEHILDQALDTSLRRGRKSTTADTPRGLPWPTRHLKLRTVRPVDVEYAEAAFNAARRRLAQLESRRRRRPQDEQTRDPQHVQVLTAHINHLLYLAARIPDPEAYARIRAFLRQYDLEPDSHTFLTRLILVDKTNQVDHVGAICQKFNRRVVPPRYALNERSSRGAKTIDGEDATVLLNMTMWILAKRAQWNIVGPAYNKLLKHTPHATTHISAAFPRDYFTPSHDLSFDLYFRNTTVLDKITYQSLIRALAFHGNVVPALAVMQDLLNDSRGYSVALSDFVALFQGFARFGRIPVGWEDLEVAAYARGAQGDAVYANARDELRPPAWDDEAPDVAIKSARRDPSIFPPPIFPEPSFPGCTMTTTPSTLSGRSHKMDAIKQMTEIWAGKVNAWDQHSESPSRQHSAPTRLEREWTLVTLQQVFQSFLAISPIADAPSPLASDTSRATTKKWWEPNLAEAPSPRSIYYIMLAFSRTTDTNVSVLREVWEQLERKFGEGNEEGWTGWRLDARLRRLKQWLAVGE</sequence>
<comment type="caution">
    <text evidence="2">The sequence shown here is derived from an EMBL/GenBank/DDBJ whole genome shotgun (WGS) entry which is preliminary data.</text>
</comment>
<dbReference type="Proteomes" id="UP000620104">
    <property type="component" value="Unassembled WGS sequence"/>
</dbReference>
<dbReference type="OrthoDB" id="1908178at2759"/>
<proteinExistence type="predicted"/>
<dbReference type="EMBL" id="BLZA01000011">
    <property type="protein sequence ID" value="GHJ85259.1"/>
    <property type="molecule type" value="Genomic_DNA"/>
</dbReference>
<reference evidence="2" key="1">
    <citation type="submission" date="2020-07" db="EMBL/GenBank/DDBJ databases">
        <title>Draft Genome Sequence of a Deep-Sea Yeast, Naganishia (Cryptococcus) liquefaciens strain N6.</title>
        <authorList>
            <person name="Han Y.W."/>
            <person name="Kajitani R."/>
            <person name="Morimoto H."/>
            <person name="Parhat M."/>
            <person name="Tsubouchi H."/>
            <person name="Bakenova O."/>
            <person name="Ogata M."/>
            <person name="Argunhan B."/>
            <person name="Aoki R."/>
            <person name="Kajiwara S."/>
            <person name="Itoh T."/>
            <person name="Iwasaki H."/>
        </authorList>
    </citation>
    <scope>NUCLEOTIDE SEQUENCE</scope>
    <source>
        <strain evidence="2">N6</strain>
    </source>
</reference>
<name>A0A8H3TQS8_9TREE</name>
<dbReference type="AlphaFoldDB" id="A0A8H3TQS8"/>
<evidence type="ECO:0000313" key="3">
    <source>
        <dbReference type="Proteomes" id="UP000620104"/>
    </source>
</evidence>
<feature type="region of interest" description="Disordered" evidence="1">
    <location>
        <begin position="83"/>
        <end position="103"/>
    </location>
</feature>
<evidence type="ECO:0000256" key="1">
    <source>
        <dbReference type="SAM" id="MobiDB-lite"/>
    </source>
</evidence>